<comment type="caution">
    <text evidence="4">The sequence shown here is derived from an EMBL/GenBank/DDBJ whole genome shotgun (WGS) entry which is preliminary data.</text>
</comment>
<dbReference type="Pfam" id="PF00657">
    <property type="entry name" value="Lipase_GDSL"/>
    <property type="match status" value="1"/>
</dbReference>
<keyword evidence="3" id="KW-0732">Signal</keyword>
<evidence type="ECO:0000313" key="5">
    <source>
        <dbReference type="Proteomes" id="UP000823388"/>
    </source>
</evidence>
<protein>
    <recommendedName>
        <fullName evidence="6">GDSL esterase/lipase</fullName>
    </recommendedName>
</protein>
<dbReference type="EMBL" id="CM029045">
    <property type="protein sequence ID" value="KAG2594793.1"/>
    <property type="molecule type" value="Genomic_DNA"/>
</dbReference>
<keyword evidence="5" id="KW-1185">Reference proteome</keyword>
<comment type="similarity">
    <text evidence="1">Belongs to the 'GDSL' lipolytic enzyme family.</text>
</comment>
<dbReference type="Gene3D" id="3.40.50.1110">
    <property type="entry name" value="SGNH hydrolase"/>
    <property type="match status" value="2"/>
</dbReference>
<sequence length="353" mass="38849">MRGVTLAICALVVLLSSSPEPATCSSSVHRRYHSIFSFGDSFADTGNNPAVFAWHSVFDPVMRPPYGSTFFGRPTGRNCDGRLILDFIAERLELPYALPYLGPPFAASPSPAGFRQGASFAVGAATALDVKFFRERGIPAPRSKFPFNTASLGVQLEWFATLKPSLCRTTQECKEFLGGSLFLVGEFGVNDYHFSFQRKSVREVRSYVPRVVRKISMAVERLMEHGATSGARGDPVGMLAAGAGLEELRGKHPHASIIYADFFSPVMEMVESPRKFGLREDVLTVCCGGPGRNKRQRLLRRSARDHVRQPVGFPVLGRRHFTEAANRRIAAGWLTSNRRSSDARVACPGPESY</sequence>
<gene>
    <name evidence="4" type="ORF">PVAP13_5KG020800</name>
</gene>
<feature type="signal peptide" evidence="3">
    <location>
        <begin position="1"/>
        <end position="24"/>
    </location>
</feature>
<organism evidence="4 5">
    <name type="scientific">Panicum virgatum</name>
    <name type="common">Blackwell switchgrass</name>
    <dbReference type="NCBI Taxonomy" id="38727"/>
    <lineage>
        <taxon>Eukaryota</taxon>
        <taxon>Viridiplantae</taxon>
        <taxon>Streptophyta</taxon>
        <taxon>Embryophyta</taxon>
        <taxon>Tracheophyta</taxon>
        <taxon>Spermatophyta</taxon>
        <taxon>Magnoliopsida</taxon>
        <taxon>Liliopsida</taxon>
        <taxon>Poales</taxon>
        <taxon>Poaceae</taxon>
        <taxon>PACMAD clade</taxon>
        <taxon>Panicoideae</taxon>
        <taxon>Panicodae</taxon>
        <taxon>Paniceae</taxon>
        <taxon>Panicinae</taxon>
        <taxon>Panicum</taxon>
        <taxon>Panicum sect. Hiantes</taxon>
    </lineage>
</organism>
<feature type="chain" id="PRO_5035852067" description="GDSL esterase/lipase" evidence="3">
    <location>
        <begin position="25"/>
        <end position="353"/>
    </location>
</feature>
<dbReference type="InterPro" id="IPR001087">
    <property type="entry name" value="GDSL"/>
</dbReference>
<evidence type="ECO:0000256" key="3">
    <source>
        <dbReference type="SAM" id="SignalP"/>
    </source>
</evidence>
<dbReference type="PANTHER" id="PTHR22835:SF620">
    <property type="entry name" value="OS01G0223000 PROTEIN"/>
    <property type="match status" value="1"/>
</dbReference>
<evidence type="ECO:0000313" key="4">
    <source>
        <dbReference type="EMBL" id="KAG2594793.1"/>
    </source>
</evidence>
<reference evidence="4" key="1">
    <citation type="submission" date="2020-05" db="EMBL/GenBank/DDBJ databases">
        <title>WGS assembly of Panicum virgatum.</title>
        <authorList>
            <person name="Lovell J.T."/>
            <person name="Jenkins J."/>
            <person name="Shu S."/>
            <person name="Juenger T.E."/>
            <person name="Schmutz J."/>
        </authorList>
    </citation>
    <scope>NUCLEOTIDE SEQUENCE</scope>
    <source>
        <strain evidence="4">AP13</strain>
    </source>
</reference>
<evidence type="ECO:0000256" key="1">
    <source>
        <dbReference type="ARBA" id="ARBA00008668"/>
    </source>
</evidence>
<dbReference type="Proteomes" id="UP000823388">
    <property type="component" value="Chromosome 5K"/>
</dbReference>
<accession>A0A8T0SD33</accession>
<dbReference type="GO" id="GO:0016788">
    <property type="term" value="F:hydrolase activity, acting on ester bonds"/>
    <property type="evidence" value="ECO:0007669"/>
    <property type="project" value="InterPro"/>
</dbReference>
<dbReference type="PANTHER" id="PTHR22835">
    <property type="entry name" value="ZINC FINGER FYVE DOMAIN CONTAINING PROTEIN"/>
    <property type="match status" value="1"/>
</dbReference>
<proteinExistence type="inferred from homology"/>
<dbReference type="AlphaFoldDB" id="A0A8T0SD33"/>
<name>A0A8T0SD33_PANVG</name>
<keyword evidence="2" id="KW-0325">Glycoprotein</keyword>
<evidence type="ECO:0000256" key="2">
    <source>
        <dbReference type="ARBA" id="ARBA00023180"/>
    </source>
</evidence>
<dbReference type="InterPro" id="IPR036514">
    <property type="entry name" value="SGNH_hydro_sf"/>
</dbReference>
<evidence type="ECO:0008006" key="6">
    <source>
        <dbReference type="Google" id="ProtNLM"/>
    </source>
</evidence>